<dbReference type="GO" id="GO:0046872">
    <property type="term" value="F:metal ion binding"/>
    <property type="evidence" value="ECO:0007669"/>
    <property type="project" value="UniProtKB-KW"/>
</dbReference>
<dbReference type="PANTHER" id="PTHR43837">
    <property type="entry name" value="RIBOSOMAL PROTEIN S12 METHYLTHIOTRANSFERASE RIMO"/>
    <property type="match status" value="1"/>
</dbReference>
<dbReference type="InterPro" id="IPR007197">
    <property type="entry name" value="rSAM"/>
</dbReference>
<evidence type="ECO:0000256" key="6">
    <source>
        <dbReference type="ARBA" id="ARBA00023004"/>
    </source>
</evidence>
<dbReference type="OMA" id="YLQPAEM"/>
<dbReference type="eggNOG" id="KOG2492">
    <property type="taxonomic scope" value="Eukaryota"/>
</dbReference>
<dbReference type="PaxDb" id="2903-EOD22913"/>
<feature type="compositionally biased region" description="Basic residues" evidence="8">
    <location>
        <begin position="439"/>
        <end position="453"/>
    </location>
</feature>
<keyword evidence="7" id="KW-0411">Iron-sulfur</keyword>
<dbReference type="PANTHER" id="PTHR43837:SF1">
    <property type="entry name" value="RIBOSOMAL PROTEIN US12 METHYLTHIOTRANSFERASE RIMO"/>
    <property type="match status" value="1"/>
</dbReference>
<dbReference type="KEGG" id="ehx:EMIHUDRAFT_425849"/>
<feature type="compositionally biased region" description="Low complexity" evidence="8">
    <location>
        <begin position="423"/>
        <end position="438"/>
    </location>
</feature>
<dbReference type="InterPro" id="IPR002792">
    <property type="entry name" value="TRAM_dom"/>
</dbReference>
<dbReference type="Gene3D" id="3.80.30.20">
    <property type="entry name" value="tm_1862 like domain"/>
    <property type="match status" value="1"/>
</dbReference>
<evidence type="ECO:0000256" key="4">
    <source>
        <dbReference type="ARBA" id="ARBA00022691"/>
    </source>
</evidence>
<proteinExistence type="predicted"/>
<keyword evidence="5" id="KW-0479">Metal-binding</keyword>
<protein>
    <submittedName>
        <fullName evidence="11">Uncharacterized protein</fullName>
    </submittedName>
</protein>
<evidence type="ECO:0000313" key="11">
    <source>
        <dbReference type="EnsemblProtists" id="EOD22913"/>
    </source>
</evidence>
<dbReference type="Proteomes" id="UP000013827">
    <property type="component" value="Unassembled WGS sequence"/>
</dbReference>
<dbReference type="HOGENOM" id="CLU_018697_0_1_1"/>
<organism evidence="11 12">
    <name type="scientific">Emiliania huxleyi (strain CCMP1516)</name>
    <dbReference type="NCBI Taxonomy" id="280463"/>
    <lineage>
        <taxon>Eukaryota</taxon>
        <taxon>Haptista</taxon>
        <taxon>Haptophyta</taxon>
        <taxon>Prymnesiophyceae</taxon>
        <taxon>Isochrysidales</taxon>
        <taxon>Noelaerhabdaceae</taxon>
        <taxon>Emiliania</taxon>
    </lineage>
</organism>
<evidence type="ECO:0000259" key="9">
    <source>
        <dbReference type="PROSITE" id="PS51449"/>
    </source>
</evidence>
<dbReference type="InterPro" id="IPR006638">
    <property type="entry name" value="Elp3/MiaA/NifB-like_rSAM"/>
</dbReference>
<evidence type="ECO:0000259" key="10">
    <source>
        <dbReference type="PROSITE" id="PS51918"/>
    </source>
</evidence>
<dbReference type="GO" id="GO:0005829">
    <property type="term" value="C:cytosol"/>
    <property type="evidence" value="ECO:0007669"/>
    <property type="project" value="TreeGrafter"/>
</dbReference>
<dbReference type="AlphaFoldDB" id="A0A0D3JHC8"/>
<evidence type="ECO:0000313" key="12">
    <source>
        <dbReference type="Proteomes" id="UP000013827"/>
    </source>
</evidence>
<dbReference type="SUPFAM" id="SSF102114">
    <property type="entry name" value="Radical SAM enzymes"/>
    <property type="match status" value="1"/>
</dbReference>
<keyword evidence="12" id="KW-1185">Reference proteome</keyword>
<dbReference type="GO" id="GO:0035599">
    <property type="term" value="F:aspartic acid methylthiotransferase activity"/>
    <property type="evidence" value="ECO:0007669"/>
    <property type="project" value="TreeGrafter"/>
</dbReference>
<reference evidence="11" key="2">
    <citation type="submission" date="2024-10" db="UniProtKB">
        <authorList>
            <consortium name="EnsemblProtists"/>
        </authorList>
    </citation>
    <scope>IDENTIFICATION</scope>
</reference>
<evidence type="ECO:0000256" key="8">
    <source>
        <dbReference type="SAM" id="MobiDB-lite"/>
    </source>
</evidence>
<dbReference type="SFLD" id="SFLDS00029">
    <property type="entry name" value="Radical_SAM"/>
    <property type="match status" value="1"/>
</dbReference>
<feature type="region of interest" description="Disordered" evidence="8">
    <location>
        <begin position="418"/>
        <end position="453"/>
    </location>
</feature>
<reference evidence="12" key="1">
    <citation type="journal article" date="2013" name="Nature">
        <title>Pan genome of the phytoplankton Emiliania underpins its global distribution.</title>
        <authorList>
            <person name="Read B.A."/>
            <person name="Kegel J."/>
            <person name="Klute M.J."/>
            <person name="Kuo A."/>
            <person name="Lefebvre S.C."/>
            <person name="Maumus F."/>
            <person name="Mayer C."/>
            <person name="Miller J."/>
            <person name="Monier A."/>
            <person name="Salamov A."/>
            <person name="Young J."/>
            <person name="Aguilar M."/>
            <person name="Claverie J.M."/>
            <person name="Frickenhaus S."/>
            <person name="Gonzalez K."/>
            <person name="Herman E.K."/>
            <person name="Lin Y.C."/>
            <person name="Napier J."/>
            <person name="Ogata H."/>
            <person name="Sarno A.F."/>
            <person name="Shmutz J."/>
            <person name="Schroeder D."/>
            <person name="de Vargas C."/>
            <person name="Verret F."/>
            <person name="von Dassow P."/>
            <person name="Valentin K."/>
            <person name="Van de Peer Y."/>
            <person name="Wheeler G."/>
            <person name="Dacks J.B."/>
            <person name="Delwiche C.F."/>
            <person name="Dyhrman S.T."/>
            <person name="Glockner G."/>
            <person name="John U."/>
            <person name="Richards T."/>
            <person name="Worden A.Z."/>
            <person name="Zhang X."/>
            <person name="Grigoriev I.V."/>
            <person name="Allen A.E."/>
            <person name="Bidle K."/>
            <person name="Borodovsky M."/>
            <person name="Bowler C."/>
            <person name="Brownlee C."/>
            <person name="Cock J.M."/>
            <person name="Elias M."/>
            <person name="Gladyshev V.N."/>
            <person name="Groth M."/>
            <person name="Guda C."/>
            <person name="Hadaegh A."/>
            <person name="Iglesias-Rodriguez M.D."/>
            <person name="Jenkins J."/>
            <person name="Jones B.M."/>
            <person name="Lawson T."/>
            <person name="Leese F."/>
            <person name="Lindquist E."/>
            <person name="Lobanov A."/>
            <person name="Lomsadze A."/>
            <person name="Malik S.B."/>
            <person name="Marsh M.E."/>
            <person name="Mackinder L."/>
            <person name="Mock T."/>
            <person name="Mueller-Roeber B."/>
            <person name="Pagarete A."/>
            <person name="Parker M."/>
            <person name="Probert I."/>
            <person name="Quesneville H."/>
            <person name="Raines C."/>
            <person name="Rensing S.A."/>
            <person name="Riano-Pachon D.M."/>
            <person name="Richier S."/>
            <person name="Rokitta S."/>
            <person name="Shiraiwa Y."/>
            <person name="Soanes D.M."/>
            <person name="van der Giezen M."/>
            <person name="Wahlund T.M."/>
            <person name="Williams B."/>
            <person name="Wilson W."/>
            <person name="Wolfe G."/>
            <person name="Wurch L.L."/>
        </authorList>
    </citation>
    <scope>NUCLEOTIDE SEQUENCE</scope>
</reference>
<keyword evidence="3" id="KW-0963">Cytoplasm</keyword>
<sequence>MAAAAAAPIRITPQEHSVALVALGCPKNTVDAEVMLGDLQRHGLRVVREPENADIVVVNTCAFVEDAKRESVAAIVDAARLKADRSSRVRGLYVTGCMAQRYAEELADELPEVDAVVGFESCAASRCGTTTPRPPLRGATPLEGETVRFQLTAAHTAYLRVAEGCDHACSFCAIPGFRGAFRSKPFDTALLVERGVREINLIAEDTNHCPQSSPLLRSPAPPPQLSALPGLRWIRLLYCYPSYFSDDLVAEIATNPKVVKYIDIPLQHLAAPTLQRMRRPGATAPTAPPLCRRLRREVPSLVLRTTFICGFPGESDDDHDELARRLGFERGGAFSYSAEDGTPAASMAGQVEEETKQARKDELVALFQEASAAWAEARVGSELRVMVDRMDGLDAVGRTEHDAPDIDGAVRIPAMPLPPGSEAHSAAAAAPAPAALAARRSHPSLRRRRCRTL</sequence>
<feature type="domain" description="Radical SAM core" evidence="10">
    <location>
        <begin position="151"/>
        <end position="373"/>
    </location>
</feature>
<dbReference type="GeneID" id="17268460"/>
<feature type="domain" description="MTTase N-terminal" evidence="9">
    <location>
        <begin position="16"/>
        <end position="133"/>
    </location>
</feature>
<dbReference type="InterPro" id="IPR058240">
    <property type="entry name" value="rSAM_sf"/>
</dbReference>
<dbReference type="GO" id="GO:0006400">
    <property type="term" value="P:tRNA modification"/>
    <property type="evidence" value="ECO:0007669"/>
    <property type="project" value="InterPro"/>
</dbReference>
<dbReference type="InterPro" id="IPR023404">
    <property type="entry name" value="rSAM_horseshoe"/>
</dbReference>
<dbReference type="InterPro" id="IPR020612">
    <property type="entry name" value="Methylthiotransferase_CS"/>
</dbReference>
<dbReference type="Pfam" id="PF18693">
    <property type="entry name" value="TRAM_2"/>
    <property type="match status" value="1"/>
</dbReference>
<dbReference type="InterPro" id="IPR005839">
    <property type="entry name" value="Methylthiotransferase"/>
</dbReference>
<evidence type="ECO:0000256" key="5">
    <source>
        <dbReference type="ARBA" id="ARBA00022723"/>
    </source>
</evidence>
<dbReference type="SMART" id="SM00729">
    <property type="entry name" value="Elp3"/>
    <property type="match status" value="1"/>
</dbReference>
<keyword evidence="4" id="KW-0949">S-adenosyl-L-methionine</keyword>
<evidence type="ECO:0000256" key="3">
    <source>
        <dbReference type="ARBA" id="ARBA00022490"/>
    </source>
</evidence>
<name>A0A0D3JHC8_EMIH1</name>
<comment type="cofactor">
    <cofactor evidence="1">
        <name>[4Fe-4S] cluster</name>
        <dbReference type="ChEBI" id="CHEBI:49883"/>
    </cofactor>
</comment>
<dbReference type="InterPro" id="IPR005840">
    <property type="entry name" value="Ribosomal_uS12_MeSTrfase_RimO"/>
</dbReference>
<evidence type="ECO:0000256" key="7">
    <source>
        <dbReference type="ARBA" id="ARBA00023014"/>
    </source>
</evidence>
<dbReference type="STRING" id="2903.R1CJ76"/>
<dbReference type="InterPro" id="IPR012340">
    <property type="entry name" value="NA-bd_OB-fold"/>
</dbReference>
<dbReference type="Gene3D" id="3.40.50.12160">
    <property type="entry name" value="Methylthiotransferase, N-terminal domain"/>
    <property type="match status" value="1"/>
</dbReference>
<dbReference type="EnsemblProtists" id="EOD22913">
    <property type="protein sequence ID" value="EOD22913"/>
    <property type="gene ID" value="EMIHUDRAFT_425849"/>
</dbReference>
<dbReference type="GO" id="GO:0051539">
    <property type="term" value="F:4 iron, 4 sulfur cluster binding"/>
    <property type="evidence" value="ECO:0007669"/>
    <property type="project" value="UniProtKB-KW"/>
</dbReference>
<keyword evidence="2" id="KW-0004">4Fe-4S</keyword>
<dbReference type="Pfam" id="PF00919">
    <property type="entry name" value="UPF0004"/>
    <property type="match status" value="1"/>
</dbReference>
<dbReference type="Gene3D" id="2.40.50.140">
    <property type="entry name" value="Nucleic acid-binding proteins"/>
    <property type="match status" value="1"/>
</dbReference>
<evidence type="ECO:0000256" key="2">
    <source>
        <dbReference type="ARBA" id="ARBA00022485"/>
    </source>
</evidence>
<accession>A0A0D3JHC8</accession>
<dbReference type="PROSITE" id="PS51918">
    <property type="entry name" value="RADICAL_SAM"/>
    <property type="match status" value="1"/>
</dbReference>
<dbReference type="RefSeq" id="XP_005775342.1">
    <property type="nucleotide sequence ID" value="XM_005775285.1"/>
</dbReference>
<dbReference type="NCBIfam" id="TIGR00089">
    <property type="entry name" value="MiaB/RimO family radical SAM methylthiotransferase"/>
    <property type="match status" value="1"/>
</dbReference>
<keyword evidence="6" id="KW-0408">Iron</keyword>
<dbReference type="InterPro" id="IPR013848">
    <property type="entry name" value="Methylthiotransferase_N"/>
</dbReference>
<dbReference type="InterPro" id="IPR038135">
    <property type="entry name" value="Methylthiotransferase_N_sf"/>
</dbReference>
<evidence type="ECO:0000256" key="1">
    <source>
        <dbReference type="ARBA" id="ARBA00001966"/>
    </source>
</evidence>
<dbReference type="Pfam" id="PF04055">
    <property type="entry name" value="Radical_SAM"/>
    <property type="match status" value="1"/>
</dbReference>
<dbReference type="PROSITE" id="PS51449">
    <property type="entry name" value="MTTASE_N"/>
    <property type="match status" value="1"/>
</dbReference>
<dbReference type="PROSITE" id="PS01278">
    <property type="entry name" value="MTTASE_RADICAL"/>
    <property type="match status" value="1"/>
</dbReference>